<comment type="subcellular location">
    <subcellularLocation>
        <location evidence="1">Nucleus</location>
    </subcellularLocation>
</comment>
<evidence type="ECO:0000256" key="9">
    <source>
        <dbReference type="SAM" id="MobiDB-lite"/>
    </source>
</evidence>
<sequence length="449" mass="48287">MNYQQSVQQQLGGGMSAQQQQQQAVRHMQRPQNPASAAVPQNMSPNVAPSPQQQQMYQMPMYHHTNAGGTPFSPHNIYNQQMMTPQMASQQQFPPNAPATPATPQMSQSIGTPLSVHNIQQPGSVQPQQPGSVGMVATPAAPYSVGASTTGGPASNQPIAGPHSNPPAAQQATQTQPIGGASTQTEFDPIGTAKLLILKDLRRAIVNLNQCAEKALDSCSNPTHCQQSLQSVAGGAADRFHEDGNKKTSAMAMSTGGPHSNLGLMSSSGGPHSNLGPMNPHSVQNPLSVQNPHSVQNPQSVTGIAPGSVKSYNDDMQHQMQQQKTSGSKEEGTDEELTVVEQYNESRDQFMNVCDNIERNMQLILEVNRQQSKLYNQQQNSAVAWVEVTSMLGVPTTTLPQVLRGYTELMNADKQAIRENIDSLNSLLTKLGGVKQTTDEQQKVEPMDS</sequence>
<keyword evidence="4" id="KW-0805">Transcription regulation</keyword>
<keyword evidence="7" id="KW-0539">Nucleus</keyword>
<evidence type="ECO:0000256" key="7">
    <source>
        <dbReference type="ARBA" id="ARBA00023242"/>
    </source>
</evidence>
<feature type="compositionally biased region" description="Low complexity" evidence="9">
    <location>
        <begin position="166"/>
        <end position="177"/>
    </location>
</feature>
<feature type="region of interest" description="Disordered" evidence="9">
    <location>
        <begin position="315"/>
        <end position="334"/>
    </location>
</feature>
<feature type="compositionally biased region" description="Low complexity" evidence="9">
    <location>
        <begin position="90"/>
        <end position="105"/>
    </location>
</feature>
<dbReference type="AlphaFoldDB" id="A0ABD2LPT6"/>
<feature type="region of interest" description="Disordered" evidence="9">
    <location>
        <begin position="87"/>
        <end position="109"/>
    </location>
</feature>
<comment type="caution">
    <text evidence="10">The sequence shown here is derived from an EMBL/GenBank/DDBJ whole genome shotgun (WGS) entry which is preliminary data.</text>
</comment>
<evidence type="ECO:0000256" key="5">
    <source>
        <dbReference type="ARBA" id="ARBA00023159"/>
    </source>
</evidence>
<dbReference type="Proteomes" id="UP001620626">
    <property type="component" value="Unassembled WGS sequence"/>
</dbReference>
<accession>A0ABD2LPT6</accession>
<evidence type="ECO:0000313" key="11">
    <source>
        <dbReference type="Proteomes" id="UP001620626"/>
    </source>
</evidence>
<evidence type="ECO:0000256" key="2">
    <source>
        <dbReference type="ARBA" id="ARBA00009851"/>
    </source>
</evidence>
<organism evidence="10 11">
    <name type="scientific">Heterodera trifolii</name>
    <dbReference type="NCBI Taxonomy" id="157864"/>
    <lineage>
        <taxon>Eukaryota</taxon>
        <taxon>Metazoa</taxon>
        <taxon>Ecdysozoa</taxon>
        <taxon>Nematoda</taxon>
        <taxon>Chromadorea</taxon>
        <taxon>Rhabditida</taxon>
        <taxon>Tylenchina</taxon>
        <taxon>Tylenchomorpha</taxon>
        <taxon>Tylenchoidea</taxon>
        <taxon>Heteroderidae</taxon>
        <taxon>Heteroderinae</taxon>
        <taxon>Heterodera</taxon>
    </lineage>
</organism>
<name>A0ABD2LPT6_9BILA</name>
<dbReference type="EMBL" id="JBICBT010000334">
    <property type="protein sequence ID" value="KAL3117262.1"/>
    <property type="molecule type" value="Genomic_DNA"/>
</dbReference>
<evidence type="ECO:0000256" key="1">
    <source>
        <dbReference type="ARBA" id="ARBA00004123"/>
    </source>
</evidence>
<evidence type="ECO:0000256" key="8">
    <source>
        <dbReference type="ARBA" id="ARBA00031963"/>
    </source>
</evidence>
<evidence type="ECO:0000256" key="4">
    <source>
        <dbReference type="ARBA" id="ARBA00023015"/>
    </source>
</evidence>
<evidence type="ECO:0000256" key="3">
    <source>
        <dbReference type="ARBA" id="ARBA00019684"/>
    </source>
</evidence>
<keyword evidence="5" id="KW-0010">Activator</keyword>
<dbReference type="InterPro" id="IPR021018">
    <property type="entry name" value="Mediator_Med29_met"/>
</dbReference>
<keyword evidence="11" id="KW-1185">Reference proteome</keyword>
<proteinExistence type="inferred from homology"/>
<feature type="compositionally biased region" description="Polar residues" evidence="9">
    <location>
        <begin position="146"/>
        <end position="158"/>
    </location>
</feature>
<keyword evidence="6" id="KW-0804">Transcription</keyword>
<dbReference type="Pfam" id="PF11568">
    <property type="entry name" value="Med29"/>
    <property type="match status" value="1"/>
</dbReference>
<evidence type="ECO:0000256" key="6">
    <source>
        <dbReference type="ARBA" id="ARBA00023163"/>
    </source>
</evidence>
<evidence type="ECO:0000313" key="10">
    <source>
        <dbReference type="EMBL" id="KAL3117262.1"/>
    </source>
</evidence>
<dbReference type="GO" id="GO:0005634">
    <property type="term" value="C:nucleus"/>
    <property type="evidence" value="ECO:0007669"/>
    <property type="project" value="UniProtKB-SubCell"/>
</dbReference>
<feature type="region of interest" description="Disordered" evidence="9">
    <location>
        <begin position="144"/>
        <end position="186"/>
    </location>
</feature>
<reference evidence="10 11" key="1">
    <citation type="submission" date="2024-10" db="EMBL/GenBank/DDBJ databases">
        <authorList>
            <person name="Kim D."/>
        </authorList>
    </citation>
    <scope>NUCLEOTIDE SEQUENCE [LARGE SCALE GENOMIC DNA]</scope>
    <source>
        <strain evidence="10">BH-2024</strain>
    </source>
</reference>
<feature type="compositionally biased region" description="Polar residues" evidence="9">
    <location>
        <begin position="30"/>
        <end position="50"/>
    </location>
</feature>
<feature type="region of interest" description="Disordered" evidence="9">
    <location>
        <begin position="1"/>
        <end position="51"/>
    </location>
</feature>
<protein>
    <recommendedName>
        <fullName evidence="3">Mediator of RNA polymerase II transcription subunit 29</fullName>
    </recommendedName>
    <alternativeName>
        <fullName evidence="8">Mediator complex subunit 29</fullName>
    </alternativeName>
</protein>
<gene>
    <name evidence="10" type="ORF">niasHT_007665</name>
</gene>
<comment type="similarity">
    <text evidence="2">Belongs to the Mediator complex subunit 29 family.</text>
</comment>